<dbReference type="Proteomes" id="UP000831607">
    <property type="component" value="Chromosome"/>
</dbReference>
<evidence type="ECO:0000256" key="6">
    <source>
        <dbReference type="PROSITE-ProRule" id="PRU00278"/>
    </source>
</evidence>
<dbReference type="InterPro" id="IPR023058">
    <property type="entry name" value="PPIase_PpiC_CS"/>
</dbReference>
<dbReference type="GO" id="GO:0016853">
    <property type="term" value="F:isomerase activity"/>
    <property type="evidence" value="ECO:0007669"/>
    <property type="project" value="UniProtKB-KW"/>
</dbReference>
<feature type="domain" description="PpiC" evidence="7">
    <location>
        <begin position="100"/>
        <end position="207"/>
    </location>
</feature>
<comment type="catalytic activity">
    <reaction evidence="1">
        <text>[protein]-peptidylproline (omega=180) = [protein]-peptidylproline (omega=0)</text>
        <dbReference type="Rhea" id="RHEA:16237"/>
        <dbReference type="Rhea" id="RHEA-COMP:10747"/>
        <dbReference type="Rhea" id="RHEA-COMP:10748"/>
        <dbReference type="ChEBI" id="CHEBI:83833"/>
        <dbReference type="ChEBI" id="CHEBI:83834"/>
        <dbReference type="EC" id="5.2.1.8"/>
    </reaction>
</comment>
<evidence type="ECO:0000256" key="4">
    <source>
        <dbReference type="ARBA" id="ARBA00023110"/>
    </source>
</evidence>
<sequence length="264" mass="29146">MTSVWQEPVIINGMSLPAGPDCEPEQMRELAYGELLRQQAVRLGLLPEVSGVHASLAPELDEQAVDVIDTMLESEVRTPEPSDKACRRYYEANRARYVVDQSVHLRHILFAVTPRVDVTALAGRAEEVLLSLTTAEKSSADFSEVAKTMSNCPSGQKGGDLGWVTPNDCVPELAQWLFYSPDVQVAPGLHPRLVHTRFGLHIVEILERKPGKQLSFEEVSSAVKHQLHQKSRATALKQYMMLLVGQADVQGIELEGADTPLVQD</sequence>
<evidence type="ECO:0000259" key="7">
    <source>
        <dbReference type="PROSITE" id="PS50198"/>
    </source>
</evidence>
<keyword evidence="4 6" id="KW-0697">Rotamase</keyword>
<comment type="similarity">
    <text evidence="2">Belongs to the PpiC/parvulin rotamase family.</text>
</comment>
<dbReference type="Pfam" id="PF13616">
    <property type="entry name" value="Rotamase_3"/>
    <property type="match status" value="1"/>
</dbReference>
<dbReference type="InterPro" id="IPR050245">
    <property type="entry name" value="PrsA_foldase"/>
</dbReference>
<dbReference type="PROSITE" id="PS50198">
    <property type="entry name" value="PPIC_PPIASE_2"/>
    <property type="match status" value="1"/>
</dbReference>
<dbReference type="InterPro" id="IPR046357">
    <property type="entry name" value="PPIase_dom_sf"/>
</dbReference>
<keyword evidence="5 6" id="KW-0413">Isomerase</keyword>
<reference evidence="8 9" key="1">
    <citation type="submission" date="2020-11" db="EMBL/GenBank/DDBJ databases">
        <title>Algicoccus daihaiensis sp.nov., isolated from Daihai Lake in Inner Mongolia.</title>
        <authorList>
            <person name="Kai J."/>
        </authorList>
    </citation>
    <scope>NUCLEOTIDE SEQUENCE [LARGE SCALE GENOMIC DNA]</scope>
    <source>
        <strain evidence="9">f23</strain>
    </source>
</reference>
<name>A0ABY4AU17_9BURK</name>
<proteinExistence type="inferred from homology"/>
<evidence type="ECO:0000256" key="3">
    <source>
        <dbReference type="ARBA" id="ARBA00013194"/>
    </source>
</evidence>
<organism evidence="8 9">
    <name type="scientific">Orrella daihaiensis</name>
    <dbReference type="NCBI Taxonomy" id="2782176"/>
    <lineage>
        <taxon>Bacteria</taxon>
        <taxon>Pseudomonadati</taxon>
        <taxon>Pseudomonadota</taxon>
        <taxon>Betaproteobacteria</taxon>
        <taxon>Burkholderiales</taxon>
        <taxon>Alcaligenaceae</taxon>
        <taxon>Orrella</taxon>
    </lineage>
</organism>
<dbReference type="EC" id="5.2.1.8" evidence="3"/>
<dbReference type="PANTHER" id="PTHR47245:SF2">
    <property type="entry name" value="PEPTIDYL-PROLYL CIS-TRANS ISOMERASE HP_0175-RELATED"/>
    <property type="match status" value="1"/>
</dbReference>
<dbReference type="SUPFAM" id="SSF54534">
    <property type="entry name" value="FKBP-like"/>
    <property type="match status" value="1"/>
</dbReference>
<evidence type="ECO:0000256" key="1">
    <source>
        <dbReference type="ARBA" id="ARBA00000971"/>
    </source>
</evidence>
<dbReference type="Gene3D" id="3.10.50.40">
    <property type="match status" value="1"/>
</dbReference>
<dbReference type="InterPro" id="IPR000297">
    <property type="entry name" value="PPIase_PpiC"/>
</dbReference>
<accession>A0ABY4AU17</accession>
<gene>
    <name evidence="8" type="ORF">DHf2319_03435</name>
</gene>
<dbReference type="PANTHER" id="PTHR47245">
    <property type="entry name" value="PEPTIDYLPROLYL ISOMERASE"/>
    <property type="match status" value="1"/>
</dbReference>
<dbReference type="EMBL" id="CP063982">
    <property type="protein sequence ID" value="UOD51544.1"/>
    <property type="molecule type" value="Genomic_DNA"/>
</dbReference>
<keyword evidence="9" id="KW-1185">Reference proteome</keyword>
<evidence type="ECO:0000256" key="5">
    <source>
        <dbReference type="ARBA" id="ARBA00023235"/>
    </source>
</evidence>
<evidence type="ECO:0000256" key="2">
    <source>
        <dbReference type="ARBA" id="ARBA00007656"/>
    </source>
</evidence>
<evidence type="ECO:0000313" key="8">
    <source>
        <dbReference type="EMBL" id="UOD51544.1"/>
    </source>
</evidence>
<evidence type="ECO:0000313" key="9">
    <source>
        <dbReference type="Proteomes" id="UP000831607"/>
    </source>
</evidence>
<dbReference type="PROSITE" id="PS01096">
    <property type="entry name" value="PPIC_PPIASE_1"/>
    <property type="match status" value="1"/>
</dbReference>
<protein>
    <recommendedName>
        <fullName evidence="3">peptidylprolyl isomerase</fullName>
        <ecNumber evidence="3">5.2.1.8</ecNumber>
    </recommendedName>
</protein>